<gene>
    <name evidence="1" type="ORF">H8718_15160</name>
</gene>
<reference evidence="1" key="1">
    <citation type="submission" date="2020-08" db="EMBL/GenBank/DDBJ databases">
        <title>Genome public.</title>
        <authorList>
            <person name="Liu C."/>
            <person name="Sun Q."/>
        </authorList>
    </citation>
    <scope>NUCLEOTIDE SEQUENCE</scope>
    <source>
        <strain evidence="1">NSJ-12</strain>
    </source>
</reference>
<evidence type="ECO:0000313" key="1">
    <source>
        <dbReference type="EMBL" id="MBC8580856.1"/>
    </source>
</evidence>
<evidence type="ECO:0000313" key="2">
    <source>
        <dbReference type="Proteomes" id="UP000655830"/>
    </source>
</evidence>
<dbReference type="AlphaFoldDB" id="A0A926EGR7"/>
<accession>A0A926EGR7</accession>
<comment type="caution">
    <text evidence="1">The sequence shown here is derived from an EMBL/GenBank/DDBJ whole genome shotgun (WGS) entry which is preliminary data.</text>
</comment>
<keyword evidence="2" id="KW-1185">Reference proteome</keyword>
<sequence>MKDIRAIEEKLKSYKLLKVEIDNLEIDLEGYIPNWGLGATEVYSGGSKSNNPVPGRSTARLATSLIEDTLIGRTQGLDEKYFRLLECRRLIKKIDNILDMLSDRDRRLIEGFYINNITLYEMSIDMNMNPDYLSALKRNILEKYFYTL</sequence>
<dbReference type="Proteomes" id="UP000655830">
    <property type="component" value="Unassembled WGS sequence"/>
</dbReference>
<proteinExistence type="predicted"/>
<dbReference type="EMBL" id="JACRSY010000029">
    <property type="protein sequence ID" value="MBC8580856.1"/>
    <property type="molecule type" value="Genomic_DNA"/>
</dbReference>
<dbReference type="RefSeq" id="WP_249333553.1">
    <property type="nucleotide sequence ID" value="NZ_JACRSY010000029.1"/>
</dbReference>
<organism evidence="1 2">
    <name type="scientific">Zhenhengia yiwuensis</name>
    <dbReference type="NCBI Taxonomy" id="2763666"/>
    <lineage>
        <taxon>Bacteria</taxon>
        <taxon>Bacillati</taxon>
        <taxon>Bacillota</taxon>
        <taxon>Clostridia</taxon>
        <taxon>Lachnospirales</taxon>
        <taxon>Lachnospiraceae</taxon>
        <taxon>Zhenhengia</taxon>
    </lineage>
</organism>
<protein>
    <submittedName>
        <fullName evidence="1">Uncharacterized protein</fullName>
    </submittedName>
</protein>
<name>A0A926EGR7_9FIRM</name>